<name>A0A6H9YUF2_9ACTN</name>
<accession>A0A6H9YUF2</accession>
<proteinExistence type="predicted"/>
<dbReference type="EMBL" id="WBMT01000003">
    <property type="protein sequence ID" value="KAB2350689.1"/>
    <property type="molecule type" value="Genomic_DNA"/>
</dbReference>
<feature type="transmembrane region" description="Helical" evidence="2">
    <location>
        <begin position="77"/>
        <end position="98"/>
    </location>
</feature>
<feature type="compositionally biased region" description="Low complexity" evidence="1">
    <location>
        <begin position="16"/>
        <end position="44"/>
    </location>
</feature>
<keyword evidence="2" id="KW-1133">Transmembrane helix</keyword>
<evidence type="ECO:0000313" key="3">
    <source>
        <dbReference type="EMBL" id="KAB2350689.1"/>
    </source>
</evidence>
<protein>
    <submittedName>
        <fullName evidence="3">Uncharacterized protein</fullName>
    </submittedName>
</protein>
<evidence type="ECO:0000256" key="1">
    <source>
        <dbReference type="SAM" id="MobiDB-lite"/>
    </source>
</evidence>
<evidence type="ECO:0000313" key="4">
    <source>
        <dbReference type="Proteomes" id="UP000468735"/>
    </source>
</evidence>
<feature type="region of interest" description="Disordered" evidence="1">
    <location>
        <begin position="1"/>
        <end position="70"/>
    </location>
</feature>
<organism evidence="3 4">
    <name type="scientific">Actinomadura rudentiformis</name>
    <dbReference type="NCBI Taxonomy" id="359158"/>
    <lineage>
        <taxon>Bacteria</taxon>
        <taxon>Bacillati</taxon>
        <taxon>Actinomycetota</taxon>
        <taxon>Actinomycetes</taxon>
        <taxon>Streptosporangiales</taxon>
        <taxon>Thermomonosporaceae</taxon>
        <taxon>Actinomadura</taxon>
    </lineage>
</organism>
<keyword evidence="4" id="KW-1185">Reference proteome</keyword>
<sequence>MTDPRPPVPPTPQEPPAEGTAARGTAAGTGQATPTDQATPTGQGMPTSQATPTATVTISGKGSGSGKRTLGLPVPRVVLAGGLAVLLLAAAAIAYVFFSGEDGSTGTARGKGSVAVGWSQQAARQLRAAPGLQYDGTLSADGQPARVRLRVTRAGSASGSLTVGGQRADLVSVDGRTFVKASVAFWRTYGGESSHPENYAGRWSKAPATLFRLNVANVLGAGAIADLLAKTTARPARETIGGTAAYRLRTQRADYFVTAAAPYRLLRVHPAGPGDPRFSATVLAATGPLLAELRPRVAALGGAADPGLRFRPGKLTFSNCEDNMSGCTVRVPASLTSPDGAVPAGARAALRATIVAEGRRLGSCTGSGPVPDNRELVLRCTAGGRAWRAWMSQVRDTPGAHPYGATARVVGEAVASTDVAELLRALDRER</sequence>
<reference evidence="3 4" key="1">
    <citation type="submission" date="2019-09" db="EMBL/GenBank/DDBJ databases">
        <title>Actinomadura physcomitrii sp. nov., a novel actinomycete isolated from moss [Physcomitrium sphaericum (Ludw) Fuernr].</title>
        <authorList>
            <person name="Zhuang X."/>
            <person name="Liu C."/>
        </authorList>
    </citation>
    <scope>NUCLEOTIDE SEQUENCE [LARGE SCALE GENOMIC DNA]</scope>
    <source>
        <strain evidence="3 4">HMC1</strain>
    </source>
</reference>
<gene>
    <name evidence="3" type="ORF">F8566_06775</name>
</gene>
<keyword evidence="2" id="KW-0472">Membrane</keyword>
<dbReference type="Proteomes" id="UP000468735">
    <property type="component" value="Unassembled WGS sequence"/>
</dbReference>
<dbReference type="OrthoDB" id="3458177at2"/>
<feature type="compositionally biased region" description="Polar residues" evidence="1">
    <location>
        <begin position="45"/>
        <end position="60"/>
    </location>
</feature>
<comment type="caution">
    <text evidence="3">The sequence shown here is derived from an EMBL/GenBank/DDBJ whole genome shotgun (WGS) entry which is preliminary data.</text>
</comment>
<evidence type="ECO:0000256" key="2">
    <source>
        <dbReference type="SAM" id="Phobius"/>
    </source>
</evidence>
<feature type="compositionally biased region" description="Pro residues" evidence="1">
    <location>
        <begin position="1"/>
        <end position="15"/>
    </location>
</feature>
<dbReference type="AlphaFoldDB" id="A0A6H9YUF2"/>
<keyword evidence="2" id="KW-0812">Transmembrane</keyword>
<dbReference type="RefSeq" id="WP_151559089.1">
    <property type="nucleotide sequence ID" value="NZ_WBMT01000003.1"/>
</dbReference>